<dbReference type="InterPro" id="IPR001478">
    <property type="entry name" value="PDZ"/>
</dbReference>
<dbReference type="RefSeq" id="WP_387702048.1">
    <property type="nucleotide sequence ID" value="NZ_JBIAMX010000015.1"/>
</dbReference>
<comment type="caution">
    <text evidence="4">The sequence shown here is derived from an EMBL/GenBank/DDBJ whole genome shotgun (WGS) entry which is preliminary data.</text>
</comment>
<dbReference type="EC" id="3.4.21.-" evidence="4"/>
<dbReference type="PANTHER" id="PTHR43343:SF3">
    <property type="entry name" value="PROTEASE DO-LIKE 8, CHLOROPLASTIC"/>
    <property type="match status" value="1"/>
</dbReference>
<dbReference type="EMBL" id="JBIAMX010000015">
    <property type="protein sequence ID" value="MFF0545604.1"/>
    <property type="molecule type" value="Genomic_DNA"/>
</dbReference>
<keyword evidence="2 4" id="KW-0378">Hydrolase</keyword>
<dbReference type="GO" id="GO:0006508">
    <property type="term" value="P:proteolysis"/>
    <property type="evidence" value="ECO:0007669"/>
    <property type="project" value="UniProtKB-KW"/>
</dbReference>
<reference evidence="4 5" key="1">
    <citation type="submission" date="2024-10" db="EMBL/GenBank/DDBJ databases">
        <title>The Natural Products Discovery Center: Release of the First 8490 Sequenced Strains for Exploring Actinobacteria Biosynthetic Diversity.</title>
        <authorList>
            <person name="Kalkreuter E."/>
            <person name="Kautsar S.A."/>
            <person name="Yang D."/>
            <person name="Bader C.D."/>
            <person name="Teijaro C.N."/>
            <person name="Fluegel L."/>
            <person name="Davis C.M."/>
            <person name="Simpson J.R."/>
            <person name="Lauterbach L."/>
            <person name="Steele A.D."/>
            <person name="Gui C."/>
            <person name="Meng S."/>
            <person name="Li G."/>
            <person name="Viehrig K."/>
            <person name="Ye F."/>
            <person name="Su P."/>
            <person name="Kiefer A.F."/>
            <person name="Nichols A."/>
            <person name="Cepeda A.J."/>
            <person name="Yan W."/>
            <person name="Fan B."/>
            <person name="Jiang Y."/>
            <person name="Adhikari A."/>
            <person name="Zheng C.-J."/>
            <person name="Schuster L."/>
            <person name="Cowan T.M."/>
            <person name="Smanski M.J."/>
            <person name="Chevrette M.G."/>
            <person name="De Carvalho L.P.S."/>
            <person name="Shen B."/>
        </authorList>
    </citation>
    <scope>NUCLEOTIDE SEQUENCE [LARGE SCALE GENOMIC DNA]</scope>
    <source>
        <strain evidence="4 5">NPDC004045</strain>
    </source>
</reference>
<protein>
    <submittedName>
        <fullName evidence="4">S1C family serine protease</fullName>
        <ecNumber evidence="4">3.4.21.-</ecNumber>
    </submittedName>
</protein>
<dbReference type="InterPro" id="IPR036034">
    <property type="entry name" value="PDZ_sf"/>
</dbReference>
<proteinExistence type="predicted"/>
<gene>
    <name evidence="4" type="ORF">ACFYTF_22475</name>
</gene>
<keyword evidence="5" id="KW-1185">Reference proteome</keyword>
<sequence length="360" mass="35830">MKSAGRVLVPLVVLVLAAAAFLGYRGDLGDGWRGAQTVTLVTPPPEPPPVDPAAVAAAVQPALVNIEVAARPFGAGAAGTGIVIGADGEVLTSHHVVKGAEDVTVTDVGNGRSYDATVLGYDSGTDIAVLTLRGATGLTTARLGTSADLRIRQEVLAIGNAGGTGGTPTAVHGRISGLNSTIVAVNAADRTRKALTGMVEISAPVVAGQSGGAMADGTGAVVGVITAASGEADPAAAPKPPNGYAVPIDTAMRVVQQIRSGTPSENVHVGPTATLGVLVSDAKPAGARIDLALYGQPAYSAGLKEGEVITAIDGKSVTTARALRAAINVRAPGETIRLTIRGPDGVQRPVRVELATGTPN</sequence>
<dbReference type="Gene3D" id="2.30.42.10">
    <property type="match status" value="1"/>
</dbReference>
<dbReference type="SMART" id="SM00228">
    <property type="entry name" value="PDZ"/>
    <property type="match status" value="1"/>
</dbReference>
<evidence type="ECO:0000313" key="4">
    <source>
        <dbReference type="EMBL" id="MFF0545604.1"/>
    </source>
</evidence>
<dbReference type="Gene3D" id="2.40.10.120">
    <property type="match status" value="1"/>
</dbReference>
<evidence type="ECO:0000259" key="3">
    <source>
        <dbReference type="PROSITE" id="PS50106"/>
    </source>
</evidence>
<dbReference type="PANTHER" id="PTHR43343">
    <property type="entry name" value="PEPTIDASE S12"/>
    <property type="match status" value="1"/>
</dbReference>
<feature type="domain" description="PDZ" evidence="3">
    <location>
        <begin position="270"/>
        <end position="344"/>
    </location>
</feature>
<dbReference type="Pfam" id="PF13365">
    <property type="entry name" value="Trypsin_2"/>
    <property type="match status" value="1"/>
</dbReference>
<dbReference type="SUPFAM" id="SSF50156">
    <property type="entry name" value="PDZ domain-like"/>
    <property type="match status" value="1"/>
</dbReference>
<evidence type="ECO:0000256" key="1">
    <source>
        <dbReference type="ARBA" id="ARBA00022670"/>
    </source>
</evidence>
<dbReference type="InterPro" id="IPR051201">
    <property type="entry name" value="Chloro_Bact_Ser_Proteases"/>
</dbReference>
<dbReference type="InterPro" id="IPR001940">
    <property type="entry name" value="Peptidase_S1C"/>
</dbReference>
<dbReference type="Proteomes" id="UP001601444">
    <property type="component" value="Unassembled WGS sequence"/>
</dbReference>
<accession>A0ABW6PT49</accession>
<dbReference type="GO" id="GO:0008233">
    <property type="term" value="F:peptidase activity"/>
    <property type="evidence" value="ECO:0007669"/>
    <property type="project" value="UniProtKB-KW"/>
</dbReference>
<organism evidence="4 5">
    <name type="scientific">Nocardia thailandica</name>
    <dbReference type="NCBI Taxonomy" id="257275"/>
    <lineage>
        <taxon>Bacteria</taxon>
        <taxon>Bacillati</taxon>
        <taxon>Actinomycetota</taxon>
        <taxon>Actinomycetes</taxon>
        <taxon>Mycobacteriales</taxon>
        <taxon>Nocardiaceae</taxon>
        <taxon>Nocardia</taxon>
    </lineage>
</organism>
<keyword evidence="1 4" id="KW-0645">Protease</keyword>
<name>A0ABW6PT49_9NOCA</name>
<dbReference type="Pfam" id="PF00595">
    <property type="entry name" value="PDZ"/>
    <property type="match status" value="1"/>
</dbReference>
<dbReference type="InterPro" id="IPR009003">
    <property type="entry name" value="Peptidase_S1_PA"/>
</dbReference>
<dbReference type="PROSITE" id="PS50106">
    <property type="entry name" value="PDZ"/>
    <property type="match status" value="1"/>
</dbReference>
<evidence type="ECO:0000256" key="2">
    <source>
        <dbReference type="ARBA" id="ARBA00022801"/>
    </source>
</evidence>
<evidence type="ECO:0000313" key="5">
    <source>
        <dbReference type="Proteomes" id="UP001601444"/>
    </source>
</evidence>
<dbReference type="SUPFAM" id="SSF50494">
    <property type="entry name" value="Trypsin-like serine proteases"/>
    <property type="match status" value="1"/>
</dbReference>
<dbReference type="PRINTS" id="PR00834">
    <property type="entry name" value="PROTEASES2C"/>
</dbReference>